<evidence type="ECO:0000256" key="2">
    <source>
        <dbReference type="SAM" id="MobiDB-lite"/>
    </source>
</evidence>
<feature type="coiled-coil region" evidence="1">
    <location>
        <begin position="263"/>
        <end position="330"/>
    </location>
</feature>
<sequence length="396" mass="46706">MIHQPSNQIDQFDRVGTDSFTAPSPNTLFRYSEKSDYQKSERQTINQSQEQSSSNRESEVSIITDNYEIADIPENKDNNLLNKPINKLLLSVLIGDCAIDKVDINELPNLIQALKEERDYKISHHNIDDAERIDQILFSARQNYNKRMKDNAMKVRLNSLEERISTAKANLENAKHSFFLERIALEESHKTQIHELGQRQVHEAEQLRNSWRSSKYQRMFNKPSPELQTLYFQTSLLQRDKDRQIEQRSAQKQFRSLCQKEKSEKYRIMNIEYQNSLKKLERKQKNELNILLQKHNEKIEELSLRETNKIRSLEQRLNNLLKEREEVTNSTKSFNHFPESRFQKKKKKASENNQMAQTKPCFADFVKLPLLPLSSTSPRRMRLKTPRLDSTSYSTA</sequence>
<dbReference type="Proteomes" id="UP001470230">
    <property type="component" value="Unassembled WGS sequence"/>
</dbReference>
<dbReference type="EMBL" id="JAPFFF010000009">
    <property type="protein sequence ID" value="KAK8882454.1"/>
    <property type="molecule type" value="Genomic_DNA"/>
</dbReference>
<feature type="region of interest" description="Disordered" evidence="2">
    <location>
        <begin position="376"/>
        <end position="396"/>
    </location>
</feature>
<keyword evidence="1" id="KW-0175">Coiled coil</keyword>
<feature type="compositionally biased region" description="Polar residues" evidence="2">
    <location>
        <begin position="1"/>
        <end position="10"/>
    </location>
</feature>
<proteinExistence type="predicted"/>
<organism evidence="3 4">
    <name type="scientific">Tritrichomonas musculus</name>
    <dbReference type="NCBI Taxonomy" id="1915356"/>
    <lineage>
        <taxon>Eukaryota</taxon>
        <taxon>Metamonada</taxon>
        <taxon>Parabasalia</taxon>
        <taxon>Tritrichomonadida</taxon>
        <taxon>Tritrichomonadidae</taxon>
        <taxon>Tritrichomonas</taxon>
    </lineage>
</organism>
<evidence type="ECO:0000256" key="1">
    <source>
        <dbReference type="SAM" id="Coils"/>
    </source>
</evidence>
<dbReference type="PANTHER" id="PTHR47026:SF2">
    <property type="entry name" value="FLAGELLAR ASSOCIATED PROTEIN"/>
    <property type="match status" value="1"/>
</dbReference>
<accession>A0ABR2JUA1</accession>
<protein>
    <submittedName>
        <fullName evidence="3">Uncharacterized protein</fullName>
    </submittedName>
</protein>
<keyword evidence="4" id="KW-1185">Reference proteome</keyword>
<reference evidence="3 4" key="1">
    <citation type="submission" date="2024-04" db="EMBL/GenBank/DDBJ databases">
        <title>Tritrichomonas musculus Genome.</title>
        <authorList>
            <person name="Alves-Ferreira E."/>
            <person name="Grigg M."/>
            <person name="Lorenzi H."/>
            <person name="Galac M."/>
        </authorList>
    </citation>
    <scope>NUCLEOTIDE SEQUENCE [LARGE SCALE GENOMIC DNA]</scope>
    <source>
        <strain evidence="3 4">EAF2021</strain>
    </source>
</reference>
<feature type="compositionally biased region" description="Low complexity" evidence="2">
    <location>
        <begin position="45"/>
        <end position="59"/>
    </location>
</feature>
<gene>
    <name evidence="3" type="ORF">M9Y10_045096</name>
</gene>
<evidence type="ECO:0000313" key="3">
    <source>
        <dbReference type="EMBL" id="KAK8882454.1"/>
    </source>
</evidence>
<dbReference type="PANTHER" id="PTHR47026">
    <property type="entry name" value="PIGMENTOSA GTPASE REGULATOR-LIKE PROTEIN, PUTATIVE-RELATED"/>
    <property type="match status" value="1"/>
</dbReference>
<feature type="compositionally biased region" description="Polar residues" evidence="2">
    <location>
        <begin position="18"/>
        <end position="29"/>
    </location>
</feature>
<comment type="caution">
    <text evidence="3">The sequence shown here is derived from an EMBL/GenBank/DDBJ whole genome shotgun (WGS) entry which is preliminary data.</text>
</comment>
<feature type="region of interest" description="Disordered" evidence="2">
    <location>
        <begin position="1"/>
        <end position="59"/>
    </location>
</feature>
<name>A0ABR2JUA1_9EUKA</name>
<evidence type="ECO:0000313" key="4">
    <source>
        <dbReference type="Proteomes" id="UP001470230"/>
    </source>
</evidence>
<feature type="compositionally biased region" description="Basic and acidic residues" evidence="2">
    <location>
        <begin position="31"/>
        <end position="42"/>
    </location>
</feature>